<organism evidence="1 2">
    <name type="scientific">Skeletonema marinoi</name>
    <dbReference type="NCBI Taxonomy" id="267567"/>
    <lineage>
        <taxon>Eukaryota</taxon>
        <taxon>Sar</taxon>
        <taxon>Stramenopiles</taxon>
        <taxon>Ochrophyta</taxon>
        <taxon>Bacillariophyta</taxon>
        <taxon>Coscinodiscophyceae</taxon>
        <taxon>Thalassiosirophycidae</taxon>
        <taxon>Thalassiosirales</taxon>
        <taxon>Skeletonemataceae</taxon>
        <taxon>Skeletonema</taxon>
        <taxon>Skeletonema marinoi-dohrnii complex</taxon>
    </lineage>
</organism>
<comment type="caution">
    <text evidence="1">The sequence shown here is derived from an EMBL/GenBank/DDBJ whole genome shotgun (WGS) entry which is preliminary data.</text>
</comment>
<reference evidence="1" key="1">
    <citation type="submission" date="2023-06" db="EMBL/GenBank/DDBJ databases">
        <title>Survivors Of The Sea: Transcriptome response of Skeletonema marinoi to long-term dormancy.</title>
        <authorList>
            <person name="Pinder M.I.M."/>
            <person name="Kourtchenko O."/>
            <person name="Robertson E.K."/>
            <person name="Larsson T."/>
            <person name="Maumus F."/>
            <person name="Osuna-Cruz C.M."/>
            <person name="Vancaester E."/>
            <person name="Stenow R."/>
            <person name="Vandepoele K."/>
            <person name="Ploug H."/>
            <person name="Bruchert V."/>
            <person name="Godhe A."/>
            <person name="Topel M."/>
        </authorList>
    </citation>
    <scope>NUCLEOTIDE SEQUENCE</scope>
    <source>
        <strain evidence="1">R05AC</strain>
    </source>
</reference>
<dbReference type="Pfam" id="PF13306">
    <property type="entry name" value="LRR_5"/>
    <property type="match status" value="1"/>
</dbReference>
<dbReference type="InterPro" id="IPR032675">
    <property type="entry name" value="LRR_dom_sf"/>
</dbReference>
<dbReference type="InterPro" id="IPR026906">
    <property type="entry name" value="LRR_5"/>
</dbReference>
<dbReference type="Gene3D" id="3.80.10.10">
    <property type="entry name" value="Ribonuclease Inhibitor"/>
    <property type="match status" value="1"/>
</dbReference>
<dbReference type="InterPro" id="IPR053139">
    <property type="entry name" value="Surface_bspA-like"/>
</dbReference>
<proteinExistence type="predicted"/>
<name>A0AAD8Y3T3_9STRA</name>
<dbReference type="PANTHER" id="PTHR45661">
    <property type="entry name" value="SURFACE ANTIGEN"/>
    <property type="match status" value="1"/>
</dbReference>
<keyword evidence="2" id="KW-1185">Reference proteome</keyword>
<sequence length="321" mass="37031">MADHADGDGVDIFVYRGGRAPQHVTHVRIDKSVEVIEENAFRDCKHLVQETHDGIRLVGVRSFYKCNSLRRINLKHVVEIGEYAFYQCVSLESVEFGDNLETIGQCAFYGCRSLQHLNLPSIITIGRGAFYKCNALTDIELSERLETIEAHSFWECKRLQRIAIPLKRILIPLDDIFRRYNQFDGCDQLITVNLVGWIHKTVASLHMESWRNEMQEEIHRINQVLPDAQTRDKTDEIKQWMDSVLDKMDHYKAEHYRYVKEGTNVLELALWKAKLGEKEEKSVDGRSKKAKVDADSARKGKRITCGADVVIKNVLPFLKLD</sequence>
<dbReference type="EMBL" id="JATAAI010000020">
    <property type="protein sequence ID" value="KAK1738544.1"/>
    <property type="molecule type" value="Genomic_DNA"/>
</dbReference>
<dbReference type="SUPFAM" id="SSF52058">
    <property type="entry name" value="L domain-like"/>
    <property type="match status" value="1"/>
</dbReference>
<gene>
    <name evidence="1" type="ORF">QTG54_010574</name>
</gene>
<dbReference type="Proteomes" id="UP001224775">
    <property type="component" value="Unassembled WGS sequence"/>
</dbReference>
<evidence type="ECO:0000313" key="1">
    <source>
        <dbReference type="EMBL" id="KAK1738544.1"/>
    </source>
</evidence>
<dbReference type="AlphaFoldDB" id="A0AAD8Y3T3"/>
<accession>A0AAD8Y3T3</accession>
<dbReference type="PANTHER" id="PTHR45661:SF3">
    <property type="entry name" value="IG-LIKE DOMAIN-CONTAINING PROTEIN"/>
    <property type="match status" value="1"/>
</dbReference>
<protein>
    <submittedName>
        <fullName evidence="1">Leucine-rich repeat domain-containing protein</fullName>
    </submittedName>
</protein>
<evidence type="ECO:0000313" key="2">
    <source>
        <dbReference type="Proteomes" id="UP001224775"/>
    </source>
</evidence>